<keyword evidence="2" id="KW-0378">Hydrolase</keyword>
<evidence type="ECO:0000256" key="2">
    <source>
        <dbReference type="RuleBase" id="RU362119"/>
    </source>
</evidence>
<dbReference type="PANTHER" id="PTHR11575">
    <property type="entry name" value="5'-NUCLEOTIDASE-RELATED"/>
    <property type="match status" value="1"/>
</dbReference>
<dbReference type="EMBL" id="BORW01000014">
    <property type="protein sequence ID" value="GIO68056.1"/>
    <property type="molecule type" value="Genomic_DNA"/>
</dbReference>
<keyword evidence="2" id="KW-0547">Nucleotide-binding</keyword>
<dbReference type="RefSeq" id="WP_212950439.1">
    <property type="nucleotide sequence ID" value="NZ_BORW01000014.1"/>
</dbReference>
<dbReference type="InterPro" id="IPR006146">
    <property type="entry name" value="5'-Nucleotdase_CS"/>
</dbReference>
<dbReference type="Pfam" id="PF02872">
    <property type="entry name" value="5_nucleotid_C"/>
    <property type="match status" value="1"/>
</dbReference>
<dbReference type="Gene3D" id="3.60.21.10">
    <property type="match status" value="1"/>
</dbReference>
<dbReference type="SUPFAM" id="SSF56300">
    <property type="entry name" value="Metallo-dependent phosphatases"/>
    <property type="match status" value="1"/>
</dbReference>
<keyword evidence="1" id="KW-0732">Signal</keyword>
<sequence>MKRNEPKTITILHTNDIHSHFEKVSSIAAHIARQREEAQGSPLLLVDIGDHMDRSAMETEGTMGGVNVDLLNLTGYDAITIGNNEGLTLTPEDLARAYSGLQADVVCCNLLEETTGEPPSWMKKHVVLEKGGVKIGLTGATAPFSAFYELLGFQALEPEAAIRREVELLRPQSDIVVVLSHLGLATDQRLAERIQGIDAILGGHTHHLLEKPLVIGNTAICGAGKFGDYIGKIRLEQQPDGAFRMAEGCVIPVDTDALDETVSSALNRHRLRAEEYLQETVAVTDRELPLDYTSESPFGNLLAQAVRRFAGTGISIVNTGQLLGPLPEGEISAGMLHTLCPSPVNACIVKLKGKDIRKALEESLLPDFWGREIKGFGFRGEILGNVAVDGLEVLYDPVRIPYDRIVEITHMGEKLLDEQEYEVGTLDMFTFGIGYESLALGSDPQFLLPEFLRDLLRFELVRPGSLAESERRRWAQRH</sequence>
<dbReference type="PANTHER" id="PTHR11575:SF23">
    <property type="entry name" value="5-NUCLEOTIDASE FAMILY PROTEIN"/>
    <property type="match status" value="1"/>
</dbReference>
<dbReference type="PRINTS" id="PR01607">
    <property type="entry name" value="APYRASEFAMLY"/>
</dbReference>
<evidence type="ECO:0000259" key="3">
    <source>
        <dbReference type="Pfam" id="PF00149"/>
    </source>
</evidence>
<dbReference type="SUPFAM" id="SSF55816">
    <property type="entry name" value="5'-nucleotidase (syn. UDP-sugar hydrolase), C-terminal domain"/>
    <property type="match status" value="1"/>
</dbReference>
<dbReference type="Pfam" id="PF00149">
    <property type="entry name" value="Metallophos"/>
    <property type="match status" value="1"/>
</dbReference>
<evidence type="ECO:0000259" key="4">
    <source>
        <dbReference type="Pfam" id="PF02872"/>
    </source>
</evidence>
<accession>A0ABQ4LZ94</accession>
<dbReference type="Gene3D" id="3.90.780.10">
    <property type="entry name" value="5'-Nucleotidase, C-terminal domain"/>
    <property type="match status" value="1"/>
</dbReference>
<dbReference type="PROSITE" id="PS00785">
    <property type="entry name" value="5_NUCLEOTIDASE_1"/>
    <property type="match status" value="1"/>
</dbReference>
<organism evidence="5 6">
    <name type="scientific">Paenibacillus cookii</name>
    <dbReference type="NCBI Taxonomy" id="157839"/>
    <lineage>
        <taxon>Bacteria</taxon>
        <taxon>Bacillati</taxon>
        <taxon>Bacillota</taxon>
        <taxon>Bacilli</taxon>
        <taxon>Bacillales</taxon>
        <taxon>Paenibacillaceae</taxon>
        <taxon>Paenibacillus</taxon>
    </lineage>
</organism>
<feature type="domain" description="Calcineurin-like phosphoesterase" evidence="3">
    <location>
        <begin position="10"/>
        <end position="207"/>
    </location>
</feature>
<evidence type="ECO:0000313" key="5">
    <source>
        <dbReference type="EMBL" id="GIO68056.1"/>
    </source>
</evidence>
<reference evidence="5 6" key="1">
    <citation type="submission" date="2021-03" db="EMBL/GenBank/DDBJ databases">
        <title>Antimicrobial resistance genes in bacteria isolated from Japanese honey, and their potential for conferring macrolide and lincosamide resistance in the American foulbrood pathogen Paenibacillus larvae.</title>
        <authorList>
            <person name="Okamoto M."/>
            <person name="Kumagai M."/>
            <person name="Kanamori H."/>
            <person name="Takamatsu D."/>
        </authorList>
    </citation>
    <scope>NUCLEOTIDE SEQUENCE [LARGE SCALE GENOMIC DNA]</scope>
    <source>
        <strain evidence="5 6">J21TS3</strain>
    </source>
</reference>
<evidence type="ECO:0000256" key="1">
    <source>
        <dbReference type="ARBA" id="ARBA00022729"/>
    </source>
</evidence>
<gene>
    <name evidence="5" type="primary">yunD</name>
    <name evidence="5" type="ORF">J21TS3_28770</name>
</gene>
<feature type="domain" description="5'-Nucleotidase C-terminal" evidence="4">
    <location>
        <begin position="288"/>
        <end position="427"/>
    </location>
</feature>
<dbReference type="InterPro" id="IPR036907">
    <property type="entry name" value="5'-Nucleotdase_C_sf"/>
</dbReference>
<protein>
    <submittedName>
        <fullName evidence="5">Metallophosphoesterase YunD</fullName>
    </submittedName>
</protein>
<comment type="similarity">
    <text evidence="2">Belongs to the 5'-nucleotidase family.</text>
</comment>
<evidence type="ECO:0000313" key="6">
    <source>
        <dbReference type="Proteomes" id="UP000680638"/>
    </source>
</evidence>
<dbReference type="InterPro" id="IPR008334">
    <property type="entry name" value="5'-Nucleotdase_C"/>
</dbReference>
<name>A0ABQ4LZ94_9BACL</name>
<dbReference type="Proteomes" id="UP000680638">
    <property type="component" value="Unassembled WGS sequence"/>
</dbReference>
<proteinExistence type="inferred from homology"/>
<keyword evidence="6" id="KW-1185">Reference proteome</keyword>
<comment type="caution">
    <text evidence="5">The sequence shown here is derived from an EMBL/GenBank/DDBJ whole genome shotgun (WGS) entry which is preliminary data.</text>
</comment>
<dbReference type="InterPro" id="IPR006179">
    <property type="entry name" value="5_nucleotidase/apyrase"/>
</dbReference>
<dbReference type="InterPro" id="IPR004843">
    <property type="entry name" value="Calcineurin-like_PHP"/>
</dbReference>
<dbReference type="CDD" id="cd00845">
    <property type="entry name" value="MPP_UshA_N_like"/>
    <property type="match status" value="1"/>
</dbReference>
<dbReference type="InterPro" id="IPR029052">
    <property type="entry name" value="Metallo-depent_PP-like"/>
</dbReference>